<dbReference type="Pfam" id="PF07022">
    <property type="entry name" value="Phage_CI_repr"/>
    <property type="match status" value="1"/>
</dbReference>
<evidence type="ECO:0000313" key="4">
    <source>
        <dbReference type="Proteomes" id="UP000095621"/>
    </source>
</evidence>
<evidence type="ECO:0000313" key="2">
    <source>
        <dbReference type="EMBL" id="CUQ76549.1"/>
    </source>
</evidence>
<evidence type="ECO:0000259" key="1">
    <source>
        <dbReference type="PROSITE" id="PS50943"/>
    </source>
</evidence>
<dbReference type="Proteomes" id="UP000285844">
    <property type="component" value="Unassembled WGS sequence"/>
</dbReference>
<proteinExistence type="predicted"/>
<dbReference type="Proteomes" id="UP000095621">
    <property type="component" value="Unassembled WGS sequence"/>
</dbReference>
<name>A0A174YV40_9FIRM</name>
<gene>
    <name evidence="3" type="ORF">DW858_07845</name>
    <name evidence="2" type="ORF">ERS852490_01119</name>
</gene>
<dbReference type="InterPro" id="IPR001387">
    <property type="entry name" value="Cro/C1-type_HTH"/>
</dbReference>
<accession>A0A174YV40</accession>
<dbReference type="InterPro" id="IPR010744">
    <property type="entry name" value="Phage_CI_N"/>
</dbReference>
<protein>
    <submittedName>
        <fullName evidence="2">Bacteriophage CI repressor helix-turn-helix domain</fullName>
    </submittedName>
    <submittedName>
        <fullName evidence="3">Transcriptional regulator</fullName>
    </submittedName>
</protein>
<feature type="domain" description="HTH cro/C1-type" evidence="1">
    <location>
        <begin position="15"/>
        <end position="61"/>
    </location>
</feature>
<dbReference type="OrthoDB" id="9801008at2"/>
<dbReference type="EMBL" id="QSHM01000007">
    <property type="protein sequence ID" value="RHC13235.1"/>
    <property type="molecule type" value="Genomic_DNA"/>
</dbReference>
<dbReference type="EMBL" id="CZBU01000002">
    <property type="protein sequence ID" value="CUQ76549.1"/>
    <property type="molecule type" value="Genomic_DNA"/>
</dbReference>
<reference evidence="2 4" key="1">
    <citation type="submission" date="2015-09" db="EMBL/GenBank/DDBJ databases">
        <authorList>
            <consortium name="Pathogen Informatics"/>
        </authorList>
    </citation>
    <scope>NUCLEOTIDE SEQUENCE [LARGE SCALE GENOMIC DNA]</scope>
    <source>
        <strain evidence="2 4">2789STDY5834875</strain>
    </source>
</reference>
<reference evidence="3 5" key="2">
    <citation type="submission" date="2018-08" db="EMBL/GenBank/DDBJ databases">
        <title>A genome reference for cultivated species of the human gut microbiota.</title>
        <authorList>
            <person name="Zou Y."/>
            <person name="Xue W."/>
            <person name="Luo G."/>
        </authorList>
    </citation>
    <scope>NUCLEOTIDE SEQUENCE [LARGE SCALE GENOMIC DNA]</scope>
    <source>
        <strain evidence="3 5">AM37-3BH</strain>
    </source>
</reference>
<dbReference type="Gene3D" id="1.10.260.40">
    <property type="entry name" value="lambda repressor-like DNA-binding domains"/>
    <property type="match status" value="1"/>
</dbReference>
<dbReference type="PROSITE" id="PS50943">
    <property type="entry name" value="HTH_CROC1"/>
    <property type="match status" value="1"/>
</dbReference>
<organism evidence="2 4">
    <name type="scientific">Lachnospira eligens</name>
    <dbReference type="NCBI Taxonomy" id="39485"/>
    <lineage>
        <taxon>Bacteria</taxon>
        <taxon>Bacillati</taxon>
        <taxon>Bacillota</taxon>
        <taxon>Clostridia</taxon>
        <taxon>Lachnospirales</taxon>
        <taxon>Lachnospiraceae</taxon>
        <taxon>Lachnospira</taxon>
    </lineage>
</organism>
<dbReference type="CDD" id="cd00093">
    <property type="entry name" value="HTH_XRE"/>
    <property type="match status" value="1"/>
</dbReference>
<dbReference type="GO" id="GO:0003677">
    <property type="term" value="F:DNA binding"/>
    <property type="evidence" value="ECO:0007669"/>
    <property type="project" value="InterPro"/>
</dbReference>
<evidence type="ECO:0000313" key="5">
    <source>
        <dbReference type="Proteomes" id="UP000285844"/>
    </source>
</evidence>
<dbReference type="RefSeq" id="WP_055215220.1">
    <property type="nucleotide sequence ID" value="NZ_CZBU01000002.1"/>
</dbReference>
<dbReference type="SUPFAM" id="SSF47413">
    <property type="entry name" value="lambda repressor-like DNA-binding domains"/>
    <property type="match status" value="1"/>
</dbReference>
<evidence type="ECO:0000313" key="3">
    <source>
        <dbReference type="EMBL" id="RHC13235.1"/>
    </source>
</evidence>
<dbReference type="AlphaFoldDB" id="A0A174YV40"/>
<dbReference type="GO" id="GO:0045892">
    <property type="term" value="P:negative regulation of DNA-templated transcription"/>
    <property type="evidence" value="ECO:0007669"/>
    <property type="project" value="InterPro"/>
</dbReference>
<sequence length="83" mass="9313">MLALKETFKAISGNKKVTQLEMAAALGISKQNFSNKVQRNTFSPDELVKIADMLGMELAFIDKNTEFNGEKYVIEQNKENEGI</sequence>
<dbReference type="InterPro" id="IPR010982">
    <property type="entry name" value="Lambda_DNA-bd_dom_sf"/>
</dbReference>